<dbReference type="GO" id="GO:0015297">
    <property type="term" value="F:antiporter activity"/>
    <property type="evidence" value="ECO:0007669"/>
    <property type="project" value="UniProtKB-KW"/>
</dbReference>
<feature type="transmembrane region" description="Helical" evidence="10">
    <location>
        <begin position="130"/>
        <end position="148"/>
    </location>
</feature>
<keyword evidence="13" id="KW-1185">Reference proteome</keyword>
<dbReference type="Pfam" id="PF02080">
    <property type="entry name" value="TrkA_C"/>
    <property type="match status" value="1"/>
</dbReference>
<evidence type="ECO:0000256" key="4">
    <source>
        <dbReference type="ARBA" id="ARBA00022475"/>
    </source>
</evidence>
<evidence type="ECO:0000256" key="3">
    <source>
        <dbReference type="ARBA" id="ARBA00022449"/>
    </source>
</evidence>
<feature type="transmembrane region" description="Helical" evidence="10">
    <location>
        <begin position="37"/>
        <end position="54"/>
    </location>
</feature>
<keyword evidence="5" id="KW-0630">Potassium</keyword>
<proteinExistence type="predicted"/>
<feature type="transmembrane region" description="Helical" evidence="10">
    <location>
        <begin position="284"/>
        <end position="301"/>
    </location>
</feature>
<dbReference type="InterPro" id="IPR038770">
    <property type="entry name" value="Na+/solute_symporter_sf"/>
</dbReference>
<feature type="transmembrane region" description="Helical" evidence="10">
    <location>
        <begin position="256"/>
        <end position="272"/>
    </location>
</feature>
<dbReference type="GO" id="GO:0008324">
    <property type="term" value="F:monoatomic cation transmembrane transporter activity"/>
    <property type="evidence" value="ECO:0007669"/>
    <property type="project" value="InterPro"/>
</dbReference>
<evidence type="ECO:0000259" key="11">
    <source>
        <dbReference type="PROSITE" id="PS51202"/>
    </source>
</evidence>
<dbReference type="PROSITE" id="PS51202">
    <property type="entry name" value="RCK_C"/>
    <property type="match status" value="1"/>
</dbReference>
<dbReference type="PATRIC" id="fig|1678841.3.peg.1079"/>
<feature type="transmembrane region" description="Helical" evidence="10">
    <location>
        <begin position="12"/>
        <end position="30"/>
    </location>
</feature>
<evidence type="ECO:0000256" key="1">
    <source>
        <dbReference type="ARBA" id="ARBA00004651"/>
    </source>
</evidence>
<keyword evidence="4" id="KW-1003">Cell membrane</keyword>
<organism evidence="12">
    <name type="scientific">Lentimicrobium saccharophilum</name>
    <dbReference type="NCBI Taxonomy" id="1678841"/>
    <lineage>
        <taxon>Bacteria</taxon>
        <taxon>Pseudomonadati</taxon>
        <taxon>Bacteroidota</taxon>
        <taxon>Bacteroidia</taxon>
        <taxon>Bacteroidales</taxon>
        <taxon>Lentimicrobiaceae</taxon>
        <taxon>Lentimicrobium</taxon>
    </lineage>
</organism>
<name>A0A0S7C0Z1_9BACT</name>
<dbReference type="SUPFAM" id="SSF116726">
    <property type="entry name" value="TrkA C-terminal domain-like"/>
    <property type="match status" value="1"/>
</dbReference>
<keyword evidence="7 10" id="KW-1133">Transmembrane helix</keyword>
<evidence type="ECO:0000256" key="9">
    <source>
        <dbReference type="ARBA" id="ARBA00023136"/>
    </source>
</evidence>
<evidence type="ECO:0000256" key="5">
    <source>
        <dbReference type="ARBA" id="ARBA00022538"/>
    </source>
</evidence>
<dbReference type="AlphaFoldDB" id="A0A0S7C0Z1"/>
<feature type="transmembrane region" description="Helical" evidence="10">
    <location>
        <begin position="372"/>
        <end position="399"/>
    </location>
</feature>
<accession>A0A0S7C0Z1</accession>
<sequence length="498" mass="54274">MLHNEEMLTAISIDYLILTAAILLLLSIVASKTSGRLGVPSLLLFLLIGMLAGTDGPGGIDFSNTALVQLLGVFALIIILFSGGLDTRWESVKPVLFKGLILSTAGVLLTAATVGLIVWQLTDFSLVEGLLLGAIISSTDAAAVFSILRSKNLGLKKRLRPLLELESGSNDPMAFFLTITLTQLLLVPDTSIWEGVLSFLMQMSLGGLVGTLLGRLMVWVLNHIHLDYDGLYPVLIIGMVLLIYSLAAFLKGNGFLAIYIAGVILGNHSFIHKRSILKFFDGQAWLMQIIMFLALGLLVYPSRIIPVIGIGLLVSFALIFVARPLSVFLSLSFFKMQIREKLLISWVGLRGAVPIIFAIFPLMAGLPNAEMIFNIVFFVVLTSVAVQGTTLAPVARWLGLYRWEPPKKKYPLELDLTEGFHNELVEITVPEDCSAAGKPLVEVGFPQTALIVMIERNKKYITPKGTTIIEPGDNLLVMTDRPEDLASVNTCLGINRVT</sequence>
<comment type="subcellular location">
    <subcellularLocation>
        <location evidence="1">Cell membrane</location>
        <topology evidence="1">Multi-pass membrane protein</topology>
    </subcellularLocation>
</comment>
<reference evidence="12" key="1">
    <citation type="journal article" date="2015" name="Genome Announc.">
        <title>Draft Genome Sequence of Bacteroidales Strain TBC1, a Novel Isolate from a Methanogenic Wastewater Treatment System.</title>
        <authorList>
            <person name="Tourlousse D.M."/>
            <person name="Matsuura N."/>
            <person name="Sun L."/>
            <person name="Toyonaga M."/>
            <person name="Kuroda K."/>
            <person name="Ohashi A."/>
            <person name="Cruz R."/>
            <person name="Yamaguchi T."/>
            <person name="Sekiguchi Y."/>
        </authorList>
    </citation>
    <scope>NUCLEOTIDE SEQUENCE [LARGE SCALE GENOMIC DNA]</scope>
    <source>
        <strain evidence="12">TBC1</strain>
    </source>
</reference>
<dbReference type="GO" id="GO:0005886">
    <property type="term" value="C:plasma membrane"/>
    <property type="evidence" value="ECO:0007669"/>
    <property type="project" value="UniProtKB-SubCell"/>
</dbReference>
<evidence type="ECO:0000256" key="7">
    <source>
        <dbReference type="ARBA" id="ARBA00022989"/>
    </source>
</evidence>
<dbReference type="PANTHER" id="PTHR32507:SF7">
    <property type="entry name" value="K(+)_H(+) ANTIPORTER NHAP2"/>
    <property type="match status" value="1"/>
</dbReference>
<keyword evidence="6 10" id="KW-0812">Transmembrane</keyword>
<dbReference type="InterPro" id="IPR006153">
    <property type="entry name" value="Cation/H_exchanger_TM"/>
</dbReference>
<feature type="transmembrane region" description="Helical" evidence="10">
    <location>
        <begin position="66"/>
        <end position="83"/>
    </location>
</feature>
<dbReference type="GO" id="GO:1902600">
    <property type="term" value="P:proton transmembrane transport"/>
    <property type="evidence" value="ECO:0007669"/>
    <property type="project" value="InterPro"/>
</dbReference>
<evidence type="ECO:0000256" key="8">
    <source>
        <dbReference type="ARBA" id="ARBA00023065"/>
    </source>
</evidence>
<feature type="transmembrane region" description="Helical" evidence="10">
    <location>
        <begin position="343"/>
        <end position="366"/>
    </location>
</feature>
<evidence type="ECO:0000256" key="2">
    <source>
        <dbReference type="ARBA" id="ARBA00022448"/>
    </source>
</evidence>
<evidence type="ECO:0000313" key="12">
    <source>
        <dbReference type="EMBL" id="GAP42816.1"/>
    </source>
</evidence>
<keyword evidence="5" id="KW-0633">Potassium transport</keyword>
<feature type="transmembrane region" description="Helical" evidence="10">
    <location>
        <begin position="199"/>
        <end position="218"/>
    </location>
</feature>
<dbReference type="STRING" id="1678841.TBC1_11956"/>
<feature type="domain" description="RCK C-terminal" evidence="11">
    <location>
        <begin position="412"/>
        <end position="494"/>
    </location>
</feature>
<dbReference type="NCBIfam" id="NF003715">
    <property type="entry name" value="PRK05326.1-2"/>
    <property type="match status" value="1"/>
</dbReference>
<evidence type="ECO:0000313" key="13">
    <source>
        <dbReference type="Proteomes" id="UP000053091"/>
    </source>
</evidence>
<dbReference type="Gene3D" id="1.20.1530.20">
    <property type="match status" value="1"/>
</dbReference>
<keyword evidence="8" id="KW-0406">Ion transport</keyword>
<keyword evidence="9 10" id="KW-0472">Membrane</keyword>
<dbReference type="Proteomes" id="UP000053091">
    <property type="component" value="Unassembled WGS sequence"/>
</dbReference>
<evidence type="ECO:0000256" key="6">
    <source>
        <dbReference type="ARBA" id="ARBA00022692"/>
    </source>
</evidence>
<keyword evidence="3" id="KW-0050">Antiport</keyword>
<dbReference type="GO" id="GO:0006813">
    <property type="term" value="P:potassium ion transport"/>
    <property type="evidence" value="ECO:0007669"/>
    <property type="project" value="UniProtKB-KW"/>
</dbReference>
<evidence type="ECO:0000256" key="10">
    <source>
        <dbReference type="SAM" id="Phobius"/>
    </source>
</evidence>
<dbReference type="Gene3D" id="3.30.70.1450">
    <property type="entry name" value="Regulator of K+ conductance, C-terminal domain"/>
    <property type="match status" value="1"/>
</dbReference>
<feature type="transmembrane region" description="Helical" evidence="10">
    <location>
        <begin position="95"/>
        <end position="118"/>
    </location>
</feature>
<feature type="transmembrane region" description="Helical" evidence="10">
    <location>
        <begin position="230"/>
        <end position="250"/>
    </location>
</feature>
<keyword evidence="2" id="KW-0813">Transport</keyword>
<feature type="transmembrane region" description="Helical" evidence="10">
    <location>
        <begin position="307"/>
        <end position="331"/>
    </location>
</feature>
<dbReference type="PANTHER" id="PTHR32507">
    <property type="entry name" value="NA(+)/H(+) ANTIPORTER 1"/>
    <property type="match status" value="1"/>
</dbReference>
<dbReference type="Pfam" id="PF00999">
    <property type="entry name" value="Na_H_Exchanger"/>
    <property type="match status" value="1"/>
</dbReference>
<dbReference type="InterPro" id="IPR036721">
    <property type="entry name" value="RCK_C_sf"/>
</dbReference>
<dbReference type="EMBL" id="DF968182">
    <property type="protein sequence ID" value="GAP42816.1"/>
    <property type="molecule type" value="Genomic_DNA"/>
</dbReference>
<gene>
    <name evidence="12" type="ORF">TBC1_11956</name>
</gene>
<dbReference type="InterPro" id="IPR006037">
    <property type="entry name" value="RCK_C"/>
</dbReference>
<dbReference type="NCBIfam" id="NF003716">
    <property type="entry name" value="PRK05326.1-3"/>
    <property type="match status" value="1"/>
</dbReference>
<protein>
    <submittedName>
        <fullName evidence="12">Potassium/proton antiporter, CPA1 family</fullName>
    </submittedName>
</protein>